<dbReference type="GO" id="GO:0043332">
    <property type="term" value="C:mating projection tip"/>
    <property type="evidence" value="ECO:0007669"/>
    <property type="project" value="UniProtKB-UniRule"/>
</dbReference>
<dbReference type="InParanoid" id="A0A1Y1Y3H5"/>
<dbReference type="GO" id="GO:0012505">
    <property type="term" value="C:endomembrane system"/>
    <property type="evidence" value="ECO:0007669"/>
    <property type="project" value="UniProtKB-SubCell"/>
</dbReference>
<evidence type="ECO:0000256" key="6">
    <source>
        <dbReference type="ARBA" id="ARBA00022971"/>
    </source>
</evidence>
<dbReference type="GO" id="GO:0005886">
    <property type="term" value="C:plasma membrane"/>
    <property type="evidence" value="ECO:0007669"/>
    <property type="project" value="UniProtKB-SubCell"/>
</dbReference>
<accession>A0A1Y1Y3H5</accession>
<evidence type="ECO:0000256" key="3">
    <source>
        <dbReference type="ARBA" id="ARBA00004196"/>
    </source>
</evidence>
<dbReference type="OrthoDB" id="10248838at2759"/>
<evidence type="ECO:0000313" key="11">
    <source>
        <dbReference type="EMBL" id="ORX92529.1"/>
    </source>
</evidence>
<dbReference type="EMBL" id="MCFE01000271">
    <property type="protein sequence ID" value="ORX92529.1"/>
    <property type="molecule type" value="Genomic_DNA"/>
</dbReference>
<dbReference type="InterPro" id="IPR026777">
    <property type="entry name" value="PRM1"/>
</dbReference>
<evidence type="ECO:0000256" key="5">
    <source>
        <dbReference type="ARBA" id="ARBA00022692"/>
    </source>
</evidence>
<comment type="caution">
    <text evidence="10">Lacks conserved residue(s) required for the propagation of feature annotation.</text>
</comment>
<gene>
    <name evidence="11" type="ORF">K493DRAFT_303269</name>
</gene>
<organism evidence="11 12">
    <name type="scientific">Basidiobolus meristosporus CBS 931.73</name>
    <dbReference type="NCBI Taxonomy" id="1314790"/>
    <lineage>
        <taxon>Eukaryota</taxon>
        <taxon>Fungi</taxon>
        <taxon>Fungi incertae sedis</taxon>
        <taxon>Zoopagomycota</taxon>
        <taxon>Entomophthoromycotina</taxon>
        <taxon>Basidiobolomycetes</taxon>
        <taxon>Basidiobolales</taxon>
        <taxon>Basidiobolaceae</taxon>
        <taxon>Basidiobolus</taxon>
    </lineage>
</organism>
<dbReference type="GO" id="GO:0032220">
    <property type="term" value="P:plasma membrane fusion involved in cytogamy"/>
    <property type="evidence" value="ECO:0007669"/>
    <property type="project" value="TreeGrafter"/>
</dbReference>
<evidence type="ECO:0000256" key="10">
    <source>
        <dbReference type="RuleBase" id="RU366035"/>
    </source>
</evidence>
<keyword evidence="9" id="KW-0325">Glycoprotein</keyword>
<name>A0A1Y1Y3H5_9FUNG</name>
<evidence type="ECO:0000256" key="4">
    <source>
        <dbReference type="ARBA" id="ARBA00010780"/>
    </source>
</evidence>
<comment type="caution">
    <text evidence="11">The sequence shown here is derived from an EMBL/GenBank/DDBJ whole genome shotgun (WGS) entry which is preliminary data.</text>
</comment>
<comment type="similarity">
    <text evidence="4 10">Belongs to the PRM1 family.</text>
</comment>
<sequence length="659" mass="74905">MVSNTTFAKEIWQKPPGALKFWNKIDSANDTLEGKFLTVLLTHRKGLQWCIILQVQRINPHLSLRAKLSQAFLQYIVLILIYAMFKIYMTSQSLDEKAEDLTSNILSKCHSLERVSSAIVSIPHYTVLAVEKQLTHGAILAVEATSKSLQGLVRAASIALVWFFRAYTSFITCIIEFVIDGTVGVVSDVVGKIQLLVNKALENVKSDLVKSVGSMNSGFDTLRDRLEGFLKVFDPNIHLPTVEIPDLSQMNIQIPGNWSDDINSIVGQLPSVRQLENSTLEAFVAPLTSLGQLIEQALTLKNFTGFSIAVPEANEVQFCQKMDLGFIKTLTDALKQLLIWILYLLGGLVLLGGLANMVRIYFLHRKLQSRVANLRYQLQKVSSDHDLLDIYHTWNKPWLYRFQTLLAKGVTSYNRRSLLRWFVSYITTSKMLLLFCAGLISWLFIYLQLYVIQDQLIRHSMEDNLVRGIEEMEAKAVEVVNYELFRDINEYVESINGKVKKFEYDINTKITSHVLDATQELNNTLELTIQDYNAVLGKIFLGTPLYQAIMKVMDCLVTQKIRLLQNGLKYIHDVANITLPRLNHSQITLGQEGSTGRLQSGEGENRKWARAIIERYISALKKELPFVYFLIGIWGLMVLFGGIGVLWKSYYEQNPIAYL</sequence>
<keyword evidence="6 10" id="KW-0184">Conjugation</keyword>
<evidence type="ECO:0000256" key="8">
    <source>
        <dbReference type="ARBA" id="ARBA00023136"/>
    </source>
</evidence>
<dbReference type="FunCoup" id="A0A1Y1Y3H5">
    <property type="interactions" value="9"/>
</dbReference>
<evidence type="ECO:0000256" key="2">
    <source>
        <dbReference type="ARBA" id="ARBA00004127"/>
    </source>
</evidence>
<dbReference type="PANTHER" id="PTHR31030">
    <property type="entry name" value="PLASMA MEMBRANE FUSION PROTEIN PRM1"/>
    <property type="match status" value="1"/>
</dbReference>
<comment type="subcellular location">
    <subcellularLocation>
        <location evidence="3">Cell envelope</location>
    </subcellularLocation>
    <subcellularLocation>
        <location evidence="10">Cell membrane</location>
        <topology evidence="10">Multi-pass membrane protein</topology>
    </subcellularLocation>
    <subcellularLocation>
        <location evidence="2">Endomembrane system</location>
        <topology evidence="2">Multi-pass membrane protein</topology>
    </subcellularLocation>
</comment>
<evidence type="ECO:0000256" key="1">
    <source>
        <dbReference type="ARBA" id="ARBA00002512"/>
    </source>
</evidence>
<dbReference type="AlphaFoldDB" id="A0A1Y1Y3H5"/>
<reference evidence="11 12" key="1">
    <citation type="submission" date="2016-07" db="EMBL/GenBank/DDBJ databases">
        <title>Pervasive Adenine N6-methylation of Active Genes in Fungi.</title>
        <authorList>
            <consortium name="DOE Joint Genome Institute"/>
            <person name="Mondo S.J."/>
            <person name="Dannebaum R.O."/>
            <person name="Kuo R.C."/>
            <person name="Labutti K."/>
            <person name="Haridas S."/>
            <person name="Kuo A."/>
            <person name="Salamov A."/>
            <person name="Ahrendt S.R."/>
            <person name="Lipzen A."/>
            <person name="Sullivan W."/>
            <person name="Andreopoulos W.B."/>
            <person name="Clum A."/>
            <person name="Lindquist E."/>
            <person name="Daum C."/>
            <person name="Ramamoorthy G.K."/>
            <person name="Gryganskyi A."/>
            <person name="Culley D."/>
            <person name="Magnuson J.K."/>
            <person name="James T.Y."/>
            <person name="O'Malley M.A."/>
            <person name="Stajich J.E."/>
            <person name="Spatafora J.W."/>
            <person name="Visel A."/>
            <person name="Grigoriev I.V."/>
        </authorList>
    </citation>
    <scope>NUCLEOTIDE SEQUENCE [LARGE SCALE GENOMIC DNA]</scope>
    <source>
        <strain evidence="11 12">CBS 931.73</strain>
    </source>
</reference>
<dbReference type="PANTHER" id="PTHR31030:SF1">
    <property type="entry name" value="PLASMA MEMBRANE FUSION PROTEIN PRM1"/>
    <property type="match status" value="1"/>
</dbReference>
<feature type="transmembrane region" description="Helical" evidence="10">
    <location>
        <begin position="431"/>
        <end position="452"/>
    </location>
</feature>
<keyword evidence="7 10" id="KW-1133">Transmembrane helix</keyword>
<protein>
    <recommendedName>
        <fullName evidence="10">Plasma membrane fusion protein PRM1</fullName>
    </recommendedName>
</protein>
<keyword evidence="12" id="KW-1185">Reference proteome</keyword>
<keyword evidence="10" id="KW-1003">Cell membrane</keyword>
<evidence type="ECO:0000256" key="7">
    <source>
        <dbReference type="ARBA" id="ARBA00022989"/>
    </source>
</evidence>
<feature type="transmembrane region" description="Helical" evidence="10">
    <location>
        <begin position="337"/>
        <end position="362"/>
    </location>
</feature>
<proteinExistence type="inferred from homology"/>
<evidence type="ECO:0000313" key="12">
    <source>
        <dbReference type="Proteomes" id="UP000193498"/>
    </source>
</evidence>
<dbReference type="STRING" id="1314790.A0A1Y1Y3H5"/>
<keyword evidence="8 10" id="KW-0472">Membrane</keyword>
<feature type="transmembrane region" description="Helical" evidence="10">
    <location>
        <begin position="626"/>
        <end position="647"/>
    </location>
</feature>
<comment type="function">
    <text evidence="1 10">Involved in cell fusion during mating by stabilizing the plasma membrane fusion event.</text>
</comment>
<evidence type="ECO:0000256" key="9">
    <source>
        <dbReference type="ARBA" id="ARBA00023180"/>
    </source>
</evidence>
<dbReference type="Proteomes" id="UP000193498">
    <property type="component" value="Unassembled WGS sequence"/>
</dbReference>
<keyword evidence="5 10" id="KW-0812">Transmembrane</keyword>